<evidence type="ECO:0000256" key="6">
    <source>
        <dbReference type="SAM" id="Phobius"/>
    </source>
</evidence>
<feature type="transmembrane region" description="Helical" evidence="6">
    <location>
        <begin position="155"/>
        <end position="182"/>
    </location>
</feature>
<feature type="transmembrane region" description="Helical" evidence="6">
    <location>
        <begin position="131"/>
        <end position="149"/>
    </location>
</feature>
<accession>A0A9W6M1I1</accession>
<dbReference type="CDD" id="cd00400">
    <property type="entry name" value="Voltage_gated_ClC"/>
    <property type="match status" value="1"/>
</dbReference>
<evidence type="ECO:0000313" key="8">
    <source>
        <dbReference type="Proteomes" id="UP001142372"/>
    </source>
</evidence>
<name>A0A9W6M1I1_9MICO</name>
<feature type="transmembrane region" description="Helical" evidence="6">
    <location>
        <begin position="334"/>
        <end position="357"/>
    </location>
</feature>
<feature type="transmembrane region" description="Helical" evidence="6">
    <location>
        <begin position="231"/>
        <end position="254"/>
    </location>
</feature>
<dbReference type="PANTHER" id="PTHR43427">
    <property type="entry name" value="CHLORIDE CHANNEL PROTEIN CLC-E"/>
    <property type="match status" value="1"/>
</dbReference>
<dbReference type="InterPro" id="IPR001807">
    <property type="entry name" value="ClC"/>
</dbReference>
<feature type="compositionally biased region" description="Pro residues" evidence="5">
    <location>
        <begin position="425"/>
        <end position="434"/>
    </location>
</feature>
<dbReference type="InterPro" id="IPR050368">
    <property type="entry name" value="ClC-type_chloride_channel"/>
</dbReference>
<sequence>MTSTTGDAGVPSIRMLVRLSVPAVIIGVVSALVLWCLDEVAGLLEDGLWKGLPGALGIDPSSGWWIFAVLTATGVAIGLVVWLVPGHAGPDSATTELMTPPLRLAVLPSLILATVLALAGGVSLGPENPIIAINTGLLVAVIARLWPAIPPQLVVLITAAGTIGALFGTPVAAALVFTGVVAALKTGGALWDRLFLPLASATAGSITMTLLAHPSFAIAMPTYDAPKIVDLAGGIVIGIVATLLGLVIVYVFPLVHRTFHRIGHPLIYITLGGLVLGGLGALGGPITLFKGLTQMNELVQTRGDYTTWQLAGIVGVKVVALVIAAAAGFRGGRIFPAVFIGAAVGVLANALVPAVPLPVAVGCGVLGLTLAIARDGWIALFIAAAVTNSPAMLPLLCLVILPTWLMVSRAPEMLIKPPVTVAPAPAGPTGPPDSPTQQTAPGS</sequence>
<feature type="region of interest" description="Disordered" evidence="5">
    <location>
        <begin position="424"/>
        <end position="443"/>
    </location>
</feature>
<evidence type="ECO:0000256" key="3">
    <source>
        <dbReference type="ARBA" id="ARBA00022989"/>
    </source>
</evidence>
<protein>
    <submittedName>
        <fullName evidence="7">Ion-transport protein</fullName>
    </submittedName>
</protein>
<dbReference type="Proteomes" id="UP001142372">
    <property type="component" value="Unassembled WGS sequence"/>
</dbReference>
<keyword evidence="2 6" id="KW-0812">Transmembrane</keyword>
<organism evidence="7 8">
    <name type="scientific">Leifsonia poae</name>
    <dbReference type="NCBI Taxonomy" id="110933"/>
    <lineage>
        <taxon>Bacteria</taxon>
        <taxon>Bacillati</taxon>
        <taxon>Actinomycetota</taxon>
        <taxon>Actinomycetes</taxon>
        <taxon>Micrococcales</taxon>
        <taxon>Microbacteriaceae</taxon>
        <taxon>Leifsonia</taxon>
    </lineage>
</organism>
<dbReference type="GO" id="GO:0015108">
    <property type="term" value="F:chloride transmembrane transporter activity"/>
    <property type="evidence" value="ECO:0007669"/>
    <property type="project" value="InterPro"/>
</dbReference>
<dbReference type="GO" id="GO:0005886">
    <property type="term" value="C:plasma membrane"/>
    <property type="evidence" value="ECO:0007669"/>
    <property type="project" value="TreeGrafter"/>
</dbReference>
<reference evidence="7" key="2">
    <citation type="submission" date="2023-01" db="EMBL/GenBank/DDBJ databases">
        <authorList>
            <person name="Sun Q."/>
            <person name="Evtushenko L."/>
        </authorList>
    </citation>
    <scope>NUCLEOTIDE SEQUENCE</scope>
    <source>
        <strain evidence="7">VKM Ac-1401</strain>
    </source>
</reference>
<keyword evidence="8" id="KW-1185">Reference proteome</keyword>
<dbReference type="PANTHER" id="PTHR43427:SF9">
    <property type="entry name" value="ION-TRANSPORT PROTEIN YFEO-RELATED"/>
    <property type="match status" value="1"/>
</dbReference>
<comment type="subcellular location">
    <subcellularLocation>
        <location evidence="1">Membrane</location>
        <topology evidence="1">Multi-pass membrane protein</topology>
    </subcellularLocation>
</comment>
<keyword evidence="4 6" id="KW-0472">Membrane</keyword>
<dbReference type="RefSeq" id="WP_271178502.1">
    <property type="nucleotide sequence ID" value="NZ_BAAAJO010000003.1"/>
</dbReference>
<dbReference type="Gene3D" id="1.10.3080.10">
    <property type="entry name" value="Clc chloride channel"/>
    <property type="match status" value="1"/>
</dbReference>
<proteinExistence type="predicted"/>
<feature type="transmembrane region" description="Helical" evidence="6">
    <location>
        <begin position="308"/>
        <end position="327"/>
    </location>
</feature>
<keyword evidence="3 6" id="KW-1133">Transmembrane helix</keyword>
<feature type="transmembrane region" description="Helical" evidence="6">
    <location>
        <begin position="64"/>
        <end position="84"/>
    </location>
</feature>
<feature type="transmembrane region" description="Helical" evidence="6">
    <location>
        <begin position="104"/>
        <end position="124"/>
    </location>
</feature>
<evidence type="ECO:0000256" key="1">
    <source>
        <dbReference type="ARBA" id="ARBA00004141"/>
    </source>
</evidence>
<comment type="caution">
    <text evidence="7">The sequence shown here is derived from an EMBL/GenBank/DDBJ whole genome shotgun (WGS) entry which is preliminary data.</text>
</comment>
<dbReference type="EMBL" id="BSEN01000015">
    <property type="protein sequence ID" value="GLJ77896.1"/>
    <property type="molecule type" value="Genomic_DNA"/>
</dbReference>
<evidence type="ECO:0000256" key="4">
    <source>
        <dbReference type="ARBA" id="ARBA00023136"/>
    </source>
</evidence>
<feature type="transmembrane region" description="Helical" evidence="6">
    <location>
        <begin position="377"/>
        <end position="407"/>
    </location>
</feature>
<dbReference type="AlphaFoldDB" id="A0A9W6M1I1"/>
<dbReference type="SUPFAM" id="SSF81340">
    <property type="entry name" value="Clc chloride channel"/>
    <property type="match status" value="1"/>
</dbReference>
<feature type="transmembrane region" description="Helical" evidence="6">
    <location>
        <begin position="194"/>
        <end position="219"/>
    </location>
</feature>
<dbReference type="InterPro" id="IPR014743">
    <property type="entry name" value="Cl-channel_core"/>
</dbReference>
<feature type="transmembrane region" description="Helical" evidence="6">
    <location>
        <begin position="20"/>
        <end position="44"/>
    </location>
</feature>
<dbReference type="Pfam" id="PF00654">
    <property type="entry name" value="Voltage_CLC"/>
    <property type="match status" value="1"/>
</dbReference>
<evidence type="ECO:0000256" key="5">
    <source>
        <dbReference type="SAM" id="MobiDB-lite"/>
    </source>
</evidence>
<evidence type="ECO:0000313" key="7">
    <source>
        <dbReference type="EMBL" id="GLJ77896.1"/>
    </source>
</evidence>
<reference evidence="7" key="1">
    <citation type="journal article" date="2014" name="Int. J. Syst. Evol. Microbiol.">
        <title>Complete genome sequence of Corynebacterium casei LMG S-19264T (=DSM 44701T), isolated from a smear-ripened cheese.</title>
        <authorList>
            <consortium name="US DOE Joint Genome Institute (JGI-PGF)"/>
            <person name="Walter F."/>
            <person name="Albersmeier A."/>
            <person name="Kalinowski J."/>
            <person name="Ruckert C."/>
        </authorList>
    </citation>
    <scope>NUCLEOTIDE SEQUENCE</scope>
    <source>
        <strain evidence="7">VKM Ac-1401</strain>
    </source>
</reference>
<evidence type="ECO:0000256" key="2">
    <source>
        <dbReference type="ARBA" id="ARBA00022692"/>
    </source>
</evidence>
<dbReference type="NCBIfam" id="NF002971">
    <property type="entry name" value="PRK03655.1"/>
    <property type="match status" value="1"/>
</dbReference>
<gene>
    <name evidence="7" type="ORF">GCM10017584_34700</name>
</gene>
<feature type="transmembrane region" description="Helical" evidence="6">
    <location>
        <begin position="266"/>
        <end position="288"/>
    </location>
</feature>